<feature type="binding site" evidence="5">
    <location>
        <position position="37"/>
    </location>
    <ligand>
        <name>[4Fe-4S] cluster</name>
        <dbReference type="ChEBI" id="CHEBI:49883"/>
        <note>4Fe-4S-S-AdoMet</note>
    </ligand>
</feature>
<dbReference type="PIRSF" id="PIRSF004869">
    <property type="entry name" value="PflX_prd"/>
    <property type="match status" value="1"/>
</dbReference>
<keyword evidence="4 5" id="KW-0411">Iron-sulfur</keyword>
<dbReference type="Pfam" id="PF04055">
    <property type="entry name" value="Radical_SAM"/>
    <property type="match status" value="1"/>
</dbReference>
<dbReference type="InterPro" id="IPR007197">
    <property type="entry name" value="rSAM"/>
</dbReference>
<evidence type="ECO:0000259" key="6">
    <source>
        <dbReference type="Pfam" id="PF04055"/>
    </source>
</evidence>
<dbReference type="Gene3D" id="3.20.20.70">
    <property type="entry name" value="Aldolase class I"/>
    <property type="match status" value="1"/>
</dbReference>
<name>A0A2M7BDS7_9BACT</name>
<feature type="binding site" evidence="5">
    <location>
        <position position="33"/>
    </location>
    <ligand>
        <name>[4Fe-4S] cluster</name>
        <dbReference type="ChEBI" id="CHEBI:49883"/>
        <note>4Fe-4S-S-AdoMet</note>
    </ligand>
</feature>
<organism evidence="7 8">
    <name type="scientific">Candidatus Shapirobacteria bacterium CG03_land_8_20_14_0_80_39_12</name>
    <dbReference type="NCBI Taxonomy" id="1974879"/>
    <lineage>
        <taxon>Bacteria</taxon>
        <taxon>Candidatus Shapironibacteriota</taxon>
    </lineage>
</organism>
<proteinExistence type="predicted"/>
<dbReference type="GO" id="GO:0051536">
    <property type="term" value="F:iron-sulfur cluster binding"/>
    <property type="evidence" value="ECO:0007669"/>
    <property type="project" value="UniProtKB-KW"/>
</dbReference>
<dbReference type="GO" id="GO:0003824">
    <property type="term" value="F:catalytic activity"/>
    <property type="evidence" value="ECO:0007669"/>
    <property type="project" value="InterPro"/>
</dbReference>
<dbReference type="InterPro" id="IPR040085">
    <property type="entry name" value="MJ0674-like"/>
</dbReference>
<dbReference type="Proteomes" id="UP000229631">
    <property type="component" value="Unassembled WGS sequence"/>
</dbReference>
<reference evidence="8" key="1">
    <citation type="submission" date="2017-09" db="EMBL/GenBank/DDBJ databases">
        <title>Depth-based differentiation of microbial function through sediment-hosted aquifers and enrichment of novel symbionts in the deep terrestrial subsurface.</title>
        <authorList>
            <person name="Probst A.J."/>
            <person name="Ladd B."/>
            <person name="Jarett J.K."/>
            <person name="Geller-Mcgrath D.E."/>
            <person name="Sieber C.M.K."/>
            <person name="Emerson J.B."/>
            <person name="Anantharaman K."/>
            <person name="Thomas B.C."/>
            <person name="Malmstrom R."/>
            <person name="Stieglmeier M."/>
            <person name="Klingl A."/>
            <person name="Woyke T."/>
            <person name="Ryan C.M."/>
            <person name="Banfield J.F."/>
        </authorList>
    </citation>
    <scope>NUCLEOTIDE SEQUENCE [LARGE SCALE GENOMIC DNA]</scope>
</reference>
<evidence type="ECO:0000256" key="2">
    <source>
        <dbReference type="ARBA" id="ARBA00022723"/>
    </source>
</evidence>
<dbReference type="CDD" id="cd01335">
    <property type="entry name" value="Radical_SAM"/>
    <property type="match status" value="1"/>
</dbReference>
<dbReference type="InterPro" id="IPR013785">
    <property type="entry name" value="Aldolase_TIM"/>
</dbReference>
<keyword evidence="3 5" id="KW-0408">Iron</keyword>
<comment type="cofactor">
    <cofactor evidence="5">
        <name>[4Fe-4S] cluster</name>
        <dbReference type="ChEBI" id="CHEBI:49883"/>
    </cofactor>
    <text evidence="5">Binds 1 [4Fe-4S] cluster. The cluster is coordinated with 3 cysteines and an exchangeable S-adenosyl-L-methionine.</text>
</comment>
<evidence type="ECO:0000256" key="5">
    <source>
        <dbReference type="PIRSR" id="PIRSR004869-50"/>
    </source>
</evidence>
<dbReference type="InterPro" id="IPR058240">
    <property type="entry name" value="rSAM_sf"/>
</dbReference>
<feature type="domain" description="Radical SAM core" evidence="6">
    <location>
        <begin position="28"/>
        <end position="160"/>
    </location>
</feature>
<dbReference type="InterPro" id="IPR016431">
    <property type="entry name" value="Pyrv-formate_lyase-activ_prd"/>
</dbReference>
<accession>A0A2M7BDS7</accession>
<dbReference type="GO" id="GO:0046872">
    <property type="term" value="F:metal ion binding"/>
    <property type="evidence" value="ECO:0007669"/>
    <property type="project" value="UniProtKB-KW"/>
</dbReference>
<protein>
    <submittedName>
        <fullName evidence="7">Radical SAM protein</fullName>
    </submittedName>
</protein>
<evidence type="ECO:0000313" key="7">
    <source>
        <dbReference type="EMBL" id="PIV01265.1"/>
    </source>
</evidence>
<evidence type="ECO:0000313" key="8">
    <source>
        <dbReference type="Proteomes" id="UP000229631"/>
    </source>
</evidence>
<dbReference type="EMBL" id="PEVC01000025">
    <property type="protein sequence ID" value="PIV01265.1"/>
    <property type="molecule type" value="Genomic_DNA"/>
</dbReference>
<evidence type="ECO:0000256" key="1">
    <source>
        <dbReference type="ARBA" id="ARBA00022691"/>
    </source>
</evidence>
<keyword evidence="1 5" id="KW-0949">S-adenosyl-L-methionine</keyword>
<comment type="caution">
    <text evidence="7">The sequence shown here is derived from an EMBL/GenBank/DDBJ whole genome shotgun (WGS) entry which is preliminary data.</text>
</comment>
<dbReference type="PANTHER" id="PTHR43075">
    <property type="entry name" value="FORMATE LYASE ACTIVATING ENZYME, PUTATIVE (AFU_ORTHOLOGUE AFUA_2G15630)-RELATED"/>
    <property type="match status" value="1"/>
</dbReference>
<evidence type="ECO:0000256" key="4">
    <source>
        <dbReference type="ARBA" id="ARBA00023014"/>
    </source>
</evidence>
<sequence length="274" mass="31020">MENIQIAWSGLHFGEEPAISGTKGSGTIFFCRCNLKCVFCQNWQISQGSVAGKKYGVEEVAKIMLALQRKGINNINLVSPTVWSYFLIKIIPLARKKGLTIPVVWNSNGDEEISVLRQLGDLGAVDIYLPDYKYSFDNLGEKYSGVKNYSQKAQKAILAMQKQVGDLIVNKNGIAKKGLIVRHLVLPGFLENTQKCLKFIRSISDNICLSLMSQYNPTYKAGKFPEINRSLTHDEYDQVMKMVKDLDFKFGWIQEFGHAVKCLNPDFYRENPFN</sequence>
<evidence type="ECO:0000256" key="3">
    <source>
        <dbReference type="ARBA" id="ARBA00023004"/>
    </source>
</evidence>
<dbReference type="SFLD" id="SFLDS00029">
    <property type="entry name" value="Radical_SAM"/>
    <property type="match status" value="1"/>
</dbReference>
<feature type="binding site" evidence="5">
    <location>
        <position position="40"/>
    </location>
    <ligand>
        <name>[4Fe-4S] cluster</name>
        <dbReference type="ChEBI" id="CHEBI:49883"/>
        <note>4Fe-4S-S-AdoMet</note>
    </ligand>
</feature>
<dbReference type="AlphaFoldDB" id="A0A2M7BDS7"/>
<gene>
    <name evidence="7" type="ORF">COS54_01225</name>
</gene>
<dbReference type="SUPFAM" id="SSF102114">
    <property type="entry name" value="Radical SAM enzymes"/>
    <property type="match status" value="1"/>
</dbReference>
<keyword evidence="2 5" id="KW-0479">Metal-binding</keyword>
<dbReference type="PANTHER" id="PTHR43075:SF1">
    <property type="entry name" value="FORMATE LYASE ACTIVATING ENZYME, PUTATIVE (AFU_ORTHOLOGUE AFUA_2G15630)-RELATED"/>
    <property type="match status" value="1"/>
</dbReference>